<evidence type="ECO:0000259" key="1">
    <source>
        <dbReference type="Pfam" id="PF13456"/>
    </source>
</evidence>
<sequence>MDLLQRNWNVKLSHAYREPNTCADWMANWSVDHEFTTNIWSSPPPGIHQYLTSDARGALMLRY</sequence>
<dbReference type="Proteomes" id="UP001341840">
    <property type="component" value="Unassembled WGS sequence"/>
</dbReference>
<evidence type="ECO:0000313" key="2">
    <source>
        <dbReference type="EMBL" id="MED6208536.1"/>
    </source>
</evidence>
<name>A0ABU6YF52_9FABA</name>
<keyword evidence="3" id="KW-1185">Reference proteome</keyword>
<dbReference type="PANTHER" id="PTHR34023:SF4">
    <property type="entry name" value="RNASE H TYPE-1 DOMAIN-CONTAINING PROTEIN"/>
    <property type="match status" value="1"/>
</dbReference>
<protein>
    <recommendedName>
        <fullName evidence="1">RNase H type-1 domain-containing protein</fullName>
    </recommendedName>
</protein>
<accession>A0ABU6YF52</accession>
<feature type="non-terminal residue" evidence="2">
    <location>
        <position position="63"/>
    </location>
</feature>
<organism evidence="2 3">
    <name type="scientific">Stylosanthes scabra</name>
    <dbReference type="NCBI Taxonomy" id="79078"/>
    <lineage>
        <taxon>Eukaryota</taxon>
        <taxon>Viridiplantae</taxon>
        <taxon>Streptophyta</taxon>
        <taxon>Embryophyta</taxon>
        <taxon>Tracheophyta</taxon>
        <taxon>Spermatophyta</taxon>
        <taxon>Magnoliopsida</taxon>
        <taxon>eudicotyledons</taxon>
        <taxon>Gunneridae</taxon>
        <taxon>Pentapetalae</taxon>
        <taxon>rosids</taxon>
        <taxon>fabids</taxon>
        <taxon>Fabales</taxon>
        <taxon>Fabaceae</taxon>
        <taxon>Papilionoideae</taxon>
        <taxon>50 kb inversion clade</taxon>
        <taxon>dalbergioids sensu lato</taxon>
        <taxon>Dalbergieae</taxon>
        <taxon>Pterocarpus clade</taxon>
        <taxon>Stylosanthes</taxon>
    </lineage>
</organism>
<dbReference type="InterPro" id="IPR002156">
    <property type="entry name" value="RNaseH_domain"/>
</dbReference>
<comment type="caution">
    <text evidence="2">The sequence shown here is derived from an EMBL/GenBank/DDBJ whole genome shotgun (WGS) entry which is preliminary data.</text>
</comment>
<proteinExistence type="predicted"/>
<dbReference type="PANTHER" id="PTHR34023">
    <property type="entry name" value="RNASE H DOMAIN-CONTAINING PROTEIN"/>
    <property type="match status" value="1"/>
</dbReference>
<gene>
    <name evidence="2" type="ORF">PIB30_046109</name>
</gene>
<reference evidence="2 3" key="1">
    <citation type="journal article" date="2023" name="Plants (Basel)">
        <title>Bridging the Gap: Combining Genomics and Transcriptomics Approaches to Understand Stylosanthes scabra, an Orphan Legume from the Brazilian Caatinga.</title>
        <authorList>
            <person name="Ferreira-Neto J.R.C."/>
            <person name="da Silva M.D."/>
            <person name="Binneck E."/>
            <person name="de Melo N.F."/>
            <person name="da Silva R.H."/>
            <person name="de Melo A.L.T.M."/>
            <person name="Pandolfi V."/>
            <person name="Bustamante F.O."/>
            <person name="Brasileiro-Vidal A.C."/>
            <person name="Benko-Iseppon A.M."/>
        </authorList>
    </citation>
    <scope>NUCLEOTIDE SEQUENCE [LARGE SCALE GENOMIC DNA]</scope>
    <source>
        <tissue evidence="2">Leaves</tissue>
    </source>
</reference>
<dbReference type="EMBL" id="JASCZI010241941">
    <property type="protein sequence ID" value="MED6208536.1"/>
    <property type="molecule type" value="Genomic_DNA"/>
</dbReference>
<evidence type="ECO:0000313" key="3">
    <source>
        <dbReference type="Proteomes" id="UP001341840"/>
    </source>
</evidence>
<dbReference type="Pfam" id="PF13456">
    <property type="entry name" value="RVT_3"/>
    <property type="match status" value="1"/>
</dbReference>
<feature type="domain" description="RNase H type-1" evidence="1">
    <location>
        <begin position="1"/>
        <end position="29"/>
    </location>
</feature>